<gene>
    <name evidence="2" type="ORF">BDQ12DRAFT_598942</name>
</gene>
<dbReference type="SUPFAM" id="SSF50249">
    <property type="entry name" value="Nucleic acid-binding proteins"/>
    <property type="match status" value="2"/>
</dbReference>
<dbReference type="GO" id="GO:0000724">
    <property type="term" value="P:double-strand break repair via homologous recombination"/>
    <property type="evidence" value="ECO:0007669"/>
    <property type="project" value="InterPro"/>
</dbReference>
<dbReference type="InterPro" id="IPR012340">
    <property type="entry name" value="NA-bd_OB-fold"/>
</dbReference>
<dbReference type="Gene3D" id="2.40.50.140">
    <property type="entry name" value="Nucleic acid-binding proteins"/>
    <property type="match status" value="3"/>
</dbReference>
<name>A0A5C3M970_9AGAR</name>
<feature type="domain" description="BRCA2 OB1" evidence="1">
    <location>
        <begin position="99"/>
        <end position="220"/>
    </location>
</feature>
<evidence type="ECO:0000313" key="2">
    <source>
        <dbReference type="EMBL" id="TFK41852.1"/>
    </source>
</evidence>
<dbReference type="STRING" id="68775.A0A5C3M970"/>
<reference evidence="2 3" key="1">
    <citation type="journal article" date="2019" name="Nat. Ecol. Evol.">
        <title>Megaphylogeny resolves global patterns of mushroom evolution.</title>
        <authorList>
            <person name="Varga T."/>
            <person name="Krizsan K."/>
            <person name="Foldi C."/>
            <person name="Dima B."/>
            <person name="Sanchez-Garcia M."/>
            <person name="Sanchez-Ramirez S."/>
            <person name="Szollosi G.J."/>
            <person name="Szarkandi J.G."/>
            <person name="Papp V."/>
            <person name="Albert L."/>
            <person name="Andreopoulos W."/>
            <person name="Angelini C."/>
            <person name="Antonin V."/>
            <person name="Barry K.W."/>
            <person name="Bougher N.L."/>
            <person name="Buchanan P."/>
            <person name="Buyck B."/>
            <person name="Bense V."/>
            <person name="Catcheside P."/>
            <person name="Chovatia M."/>
            <person name="Cooper J."/>
            <person name="Damon W."/>
            <person name="Desjardin D."/>
            <person name="Finy P."/>
            <person name="Geml J."/>
            <person name="Haridas S."/>
            <person name="Hughes K."/>
            <person name="Justo A."/>
            <person name="Karasinski D."/>
            <person name="Kautmanova I."/>
            <person name="Kiss B."/>
            <person name="Kocsube S."/>
            <person name="Kotiranta H."/>
            <person name="LaButti K.M."/>
            <person name="Lechner B.E."/>
            <person name="Liimatainen K."/>
            <person name="Lipzen A."/>
            <person name="Lukacs Z."/>
            <person name="Mihaltcheva S."/>
            <person name="Morgado L.N."/>
            <person name="Niskanen T."/>
            <person name="Noordeloos M.E."/>
            <person name="Ohm R.A."/>
            <person name="Ortiz-Santana B."/>
            <person name="Ovrebo C."/>
            <person name="Racz N."/>
            <person name="Riley R."/>
            <person name="Savchenko A."/>
            <person name="Shiryaev A."/>
            <person name="Soop K."/>
            <person name="Spirin V."/>
            <person name="Szebenyi C."/>
            <person name="Tomsovsky M."/>
            <person name="Tulloss R.E."/>
            <person name="Uehling J."/>
            <person name="Grigoriev I.V."/>
            <person name="Vagvolgyi C."/>
            <person name="Papp T."/>
            <person name="Martin F.M."/>
            <person name="Miettinen O."/>
            <person name="Hibbett D.S."/>
            <person name="Nagy L.G."/>
        </authorList>
    </citation>
    <scope>NUCLEOTIDE SEQUENCE [LARGE SCALE GENOMIC DNA]</scope>
    <source>
        <strain evidence="2 3">CBS 166.37</strain>
    </source>
</reference>
<dbReference type="PANTHER" id="PTHR11289:SF0">
    <property type="entry name" value="BREAST CANCER TYPE 2 SUSCEPTIBILITY PROTEIN"/>
    <property type="match status" value="1"/>
</dbReference>
<proteinExistence type="predicted"/>
<sequence length="498" mass="56740">MYYTFHRSVYSPLHSIFPEPHESLGPSAAYTELQRRGCTLATKEWVDNHWSLLLWKLAGMALLNPTQEMTVETRRWSWAGIMHQLLYRYERELNCGSRPPLRMIATQDTPASLPMVLCVSNIFWSEGGIAEDGTPVEPYPELELTDGWYKLKAKIDPPMARAVRRGIVATGRKIGITGAWLSCEKKEPMEILEAYNSVKLVVSANSSHLVPWHHKLGFKRGGPFLATLNKLSPDGGNICALDAIVLKMYPIAYIEFREDENGNKISEGPRNEAEEAKVSEGWRVCSVSELIQCGSETECDLQRRREVEASKLHEALGKKQARFEGYIDRLERKAGPRFHPGEDDNVDNLFDELEDPTEAGAVIGRLSPKDAGWLAQHIRRRLESDRERVGEEIEKELESICPPRSVRNFRVIVVKDGSTMRRPSYRTAQITVWDVMNLSFYEGEPGGTFQVGHRYMVTNLNPTHHTSWMGRYEEGAEVYMATGRHSRWRKLNKYGFAV</sequence>
<keyword evidence="3" id="KW-1185">Reference proteome</keyword>
<accession>A0A5C3M970</accession>
<dbReference type="Pfam" id="PF09103">
    <property type="entry name" value="BRCA-2_OB1"/>
    <property type="match status" value="1"/>
</dbReference>
<dbReference type="GO" id="GO:0006355">
    <property type="term" value="P:regulation of DNA-templated transcription"/>
    <property type="evidence" value="ECO:0007669"/>
    <property type="project" value="TreeGrafter"/>
</dbReference>
<dbReference type="CDD" id="cd04493">
    <property type="entry name" value="BRCA2DBD_OB1"/>
    <property type="match status" value="1"/>
</dbReference>
<dbReference type="OrthoDB" id="21095at2759"/>
<dbReference type="InterPro" id="IPR015525">
    <property type="entry name" value="BRCA2"/>
</dbReference>
<dbReference type="Proteomes" id="UP000308652">
    <property type="component" value="Unassembled WGS sequence"/>
</dbReference>
<dbReference type="AlphaFoldDB" id="A0A5C3M970"/>
<dbReference type="PANTHER" id="PTHR11289">
    <property type="entry name" value="BREAST CANCER TYPE 2 SUSCEPTIBILITY PROTEIN BRCA2"/>
    <property type="match status" value="1"/>
</dbReference>
<dbReference type="SUPFAM" id="SSF81872">
    <property type="entry name" value="BRCA2 helical domain"/>
    <property type="match status" value="1"/>
</dbReference>
<dbReference type="InterPro" id="IPR015187">
    <property type="entry name" value="BRCA2_OB_1"/>
</dbReference>
<evidence type="ECO:0000313" key="3">
    <source>
        <dbReference type="Proteomes" id="UP000308652"/>
    </source>
</evidence>
<evidence type="ECO:0000259" key="1">
    <source>
        <dbReference type="Pfam" id="PF09103"/>
    </source>
</evidence>
<dbReference type="EMBL" id="ML213593">
    <property type="protein sequence ID" value="TFK41852.1"/>
    <property type="molecule type" value="Genomic_DNA"/>
</dbReference>
<dbReference type="InterPro" id="IPR036315">
    <property type="entry name" value="BRCA2_hlx_sf"/>
</dbReference>
<organism evidence="2 3">
    <name type="scientific">Crucibulum laeve</name>
    <dbReference type="NCBI Taxonomy" id="68775"/>
    <lineage>
        <taxon>Eukaryota</taxon>
        <taxon>Fungi</taxon>
        <taxon>Dikarya</taxon>
        <taxon>Basidiomycota</taxon>
        <taxon>Agaricomycotina</taxon>
        <taxon>Agaricomycetes</taxon>
        <taxon>Agaricomycetidae</taxon>
        <taxon>Agaricales</taxon>
        <taxon>Agaricineae</taxon>
        <taxon>Nidulariaceae</taxon>
        <taxon>Crucibulum</taxon>
    </lineage>
</organism>
<protein>
    <recommendedName>
        <fullName evidence="1">BRCA2 OB1 domain-containing protein</fullName>
    </recommendedName>
</protein>